<dbReference type="Pfam" id="PF03281">
    <property type="entry name" value="Mab-21"/>
    <property type="match status" value="1"/>
</dbReference>
<keyword evidence="5" id="KW-1185">Reference proteome</keyword>
<evidence type="ECO:0000259" key="3">
    <source>
        <dbReference type="Pfam" id="PF20266"/>
    </source>
</evidence>
<dbReference type="InterPro" id="IPR024810">
    <property type="entry name" value="MAB21L/cGLR"/>
</dbReference>
<name>A0ABD3XM30_SINWO</name>
<evidence type="ECO:0000313" key="4">
    <source>
        <dbReference type="EMBL" id="KAL3887142.1"/>
    </source>
</evidence>
<dbReference type="InterPro" id="IPR046906">
    <property type="entry name" value="Mab-21_HhH/H2TH-like"/>
</dbReference>
<reference evidence="4 5" key="1">
    <citation type="submission" date="2024-11" db="EMBL/GenBank/DDBJ databases">
        <title>Chromosome-level genome assembly of the freshwater bivalve Anodonta woodiana.</title>
        <authorList>
            <person name="Chen X."/>
        </authorList>
    </citation>
    <scope>NUCLEOTIDE SEQUENCE [LARGE SCALE GENOMIC DNA]</scope>
    <source>
        <strain evidence="4">MN2024</strain>
        <tissue evidence="4">Gills</tissue>
    </source>
</reference>
<evidence type="ECO:0000256" key="1">
    <source>
        <dbReference type="ARBA" id="ARBA00008307"/>
    </source>
</evidence>
<dbReference type="InterPro" id="IPR046903">
    <property type="entry name" value="Mab-21-like_nuc_Trfase"/>
</dbReference>
<dbReference type="PANTHER" id="PTHR10656:SF69">
    <property type="entry name" value="MAB-21-LIKE HHH_H2TH-LIKE DOMAIN-CONTAINING PROTEIN"/>
    <property type="match status" value="1"/>
</dbReference>
<accession>A0ABD3XM30</accession>
<feature type="domain" description="Mab-21-like HhH/H2TH-like" evidence="3">
    <location>
        <begin position="286"/>
        <end position="379"/>
    </location>
</feature>
<comment type="caution">
    <text evidence="4">The sequence shown here is derived from an EMBL/GenBank/DDBJ whole genome shotgun (WGS) entry which is preliminary data.</text>
</comment>
<dbReference type="AlphaFoldDB" id="A0ABD3XM30"/>
<dbReference type="EMBL" id="JBJQND010000002">
    <property type="protein sequence ID" value="KAL3887142.1"/>
    <property type="molecule type" value="Genomic_DNA"/>
</dbReference>
<dbReference type="SMART" id="SM01265">
    <property type="entry name" value="Mab-21"/>
    <property type="match status" value="1"/>
</dbReference>
<evidence type="ECO:0000259" key="2">
    <source>
        <dbReference type="Pfam" id="PF03281"/>
    </source>
</evidence>
<evidence type="ECO:0008006" key="6">
    <source>
        <dbReference type="Google" id="ProtNLM"/>
    </source>
</evidence>
<dbReference type="Pfam" id="PF20266">
    <property type="entry name" value="Mab-21_C"/>
    <property type="match status" value="1"/>
</dbReference>
<proteinExistence type="inferred from homology"/>
<protein>
    <recommendedName>
        <fullName evidence="6">Mab-21-like HhH/H2TH-like domain-containing protein</fullName>
    </recommendedName>
</protein>
<organism evidence="4 5">
    <name type="scientific">Sinanodonta woodiana</name>
    <name type="common">Chinese pond mussel</name>
    <name type="synonym">Anodonta woodiana</name>
    <dbReference type="NCBI Taxonomy" id="1069815"/>
    <lineage>
        <taxon>Eukaryota</taxon>
        <taxon>Metazoa</taxon>
        <taxon>Spiralia</taxon>
        <taxon>Lophotrochozoa</taxon>
        <taxon>Mollusca</taxon>
        <taxon>Bivalvia</taxon>
        <taxon>Autobranchia</taxon>
        <taxon>Heteroconchia</taxon>
        <taxon>Palaeoheterodonta</taxon>
        <taxon>Unionida</taxon>
        <taxon>Unionoidea</taxon>
        <taxon>Unionidae</taxon>
        <taxon>Unioninae</taxon>
        <taxon>Sinanodonta</taxon>
    </lineage>
</organism>
<dbReference type="PANTHER" id="PTHR10656">
    <property type="entry name" value="CELL FATE DETERMINING PROTEIN MAB21-RELATED"/>
    <property type="match status" value="1"/>
</dbReference>
<comment type="similarity">
    <text evidence="1">Belongs to the mab-21 family.</text>
</comment>
<evidence type="ECO:0000313" key="5">
    <source>
        <dbReference type="Proteomes" id="UP001634394"/>
    </source>
</evidence>
<gene>
    <name evidence="4" type="ORF">ACJMK2_027095</name>
</gene>
<sequence>MDNGDLYSEDVSKLWSVSTKFAYQMKDINFSRSFLTATVSFNENLRFLLDQPNLGLCGSIGEGILYPLQIVQNRDMDLITIYPKTIAVENAHEKHQHDRETFVYLVERENCRPGYCKLRLLNEGTLPLLSLLHDKELNGMNYIHSSWSRHLTGLILCNDDIATQYFCSYPDVTVGRMDERGPAYSKEYSGIEIQSISSSCGLNLTKIDHVCAISHPIWPSCALEWRDRIRPYGWPSQQQIRNIMTKGIFLVPVGSKQSEFEDIEWRYSFNEAERVLVRSFNLTQVKCYVLLKMLVSENVTPRFEDDVISSYHIKTLMFWAIEQTDPQLWVSLNLVELLFRILNVLSQCVANLSCPSYFIPDENIFVGKVTLANRDLVSQVLSDMIRDGWVALTRLKHFATDDNFIRSLYQDNDIVYLEEDEVQQSIDYNRFVDLSSSINIIQSILQLLNVVQSCNITEVNKMDINFKEVINNLLLKIHISDDIRDKEILQNILALIICSYGTHFLSLSRCPSAEITDKCIMEQLGVVYDNLSCKSNLVECIAKHANYTYITGDFQSTIEAAEQLLNRYAHFPLHLPGVTSNIRALCNCSEQEVLMAVINGRNFDELFDNLCFVRCIMFLKNEMYALPADSRVEMFSVLGAGNQLKTMCRNWFGLCPYLYVAYLAFLVNFDLGRTYLVEGYLRLMEFMCRKPSSAYESSSLNLLGACYIKMRQPEKALETFCISMKRQRGKNAVIWHVARLLWRKLQDRWMKNSRSIVK</sequence>
<feature type="domain" description="Mab-21-like nucleotidyltransferase" evidence="2">
    <location>
        <begin position="179"/>
        <end position="277"/>
    </location>
</feature>
<dbReference type="Proteomes" id="UP001634394">
    <property type="component" value="Unassembled WGS sequence"/>
</dbReference>
<dbReference type="Gene3D" id="1.10.1410.40">
    <property type="match status" value="1"/>
</dbReference>